<feature type="compositionally biased region" description="Basic and acidic residues" evidence="1">
    <location>
        <begin position="79"/>
        <end position="88"/>
    </location>
</feature>
<dbReference type="AlphaFoldDB" id="A0AAY5ETG6"/>
<name>A0AAY5ETG6_ELEEL</name>
<evidence type="ECO:0000256" key="1">
    <source>
        <dbReference type="SAM" id="MobiDB-lite"/>
    </source>
</evidence>
<proteinExistence type="predicted"/>
<keyword evidence="3" id="KW-1185">Reference proteome</keyword>
<protein>
    <submittedName>
        <fullName evidence="2">Uncharacterized protein</fullName>
    </submittedName>
</protein>
<sequence length="117" mass="13154">VCVAGILELWSVLFLPLHPHNPVRKNFPPRLCFSSTHYFLLLSPHTGLPASLPSKRSKRKHGPWLSWFPPILNTQLMDRMGKEDREQADTGSTDSDNPFGVGLLSLPVFSPSIHSKR</sequence>
<organism evidence="2 3">
    <name type="scientific">Electrophorus electricus</name>
    <name type="common">Electric eel</name>
    <name type="synonym">Gymnotus electricus</name>
    <dbReference type="NCBI Taxonomy" id="8005"/>
    <lineage>
        <taxon>Eukaryota</taxon>
        <taxon>Metazoa</taxon>
        <taxon>Chordata</taxon>
        <taxon>Craniata</taxon>
        <taxon>Vertebrata</taxon>
        <taxon>Euteleostomi</taxon>
        <taxon>Actinopterygii</taxon>
        <taxon>Neopterygii</taxon>
        <taxon>Teleostei</taxon>
        <taxon>Ostariophysi</taxon>
        <taxon>Gymnotiformes</taxon>
        <taxon>Gymnotoidei</taxon>
        <taxon>Gymnotidae</taxon>
        <taxon>Electrophorus</taxon>
    </lineage>
</organism>
<dbReference type="Proteomes" id="UP000314983">
    <property type="component" value="Chromosome 1"/>
</dbReference>
<dbReference type="Ensembl" id="ENSEEET00000053281.1">
    <property type="protein sequence ID" value="ENSEEEP00000060261.1"/>
    <property type="gene ID" value="ENSEEEG00000025856.1"/>
</dbReference>
<reference evidence="2" key="3">
    <citation type="submission" date="2025-09" db="UniProtKB">
        <authorList>
            <consortium name="Ensembl"/>
        </authorList>
    </citation>
    <scope>IDENTIFICATION</scope>
</reference>
<feature type="region of interest" description="Disordered" evidence="1">
    <location>
        <begin position="78"/>
        <end position="101"/>
    </location>
</feature>
<evidence type="ECO:0000313" key="2">
    <source>
        <dbReference type="Ensembl" id="ENSEEEP00000060261.1"/>
    </source>
</evidence>
<evidence type="ECO:0000313" key="3">
    <source>
        <dbReference type="Proteomes" id="UP000314983"/>
    </source>
</evidence>
<accession>A0AAY5ETG6</accession>
<reference evidence="2 3" key="1">
    <citation type="submission" date="2020-05" db="EMBL/GenBank/DDBJ databases">
        <title>Electrophorus electricus (electric eel) genome, fEleEle1, primary haplotype.</title>
        <authorList>
            <person name="Myers G."/>
            <person name="Meyer A."/>
            <person name="Fedrigo O."/>
            <person name="Formenti G."/>
            <person name="Rhie A."/>
            <person name="Tracey A."/>
            <person name="Sims Y."/>
            <person name="Jarvis E.D."/>
        </authorList>
    </citation>
    <scope>NUCLEOTIDE SEQUENCE [LARGE SCALE GENOMIC DNA]</scope>
</reference>
<reference evidence="2" key="2">
    <citation type="submission" date="2025-08" db="UniProtKB">
        <authorList>
            <consortium name="Ensembl"/>
        </authorList>
    </citation>
    <scope>IDENTIFICATION</scope>
</reference>